<evidence type="ECO:0000313" key="1">
    <source>
        <dbReference type="EMBL" id="CRK86421.1"/>
    </source>
</evidence>
<proteinExistence type="predicted"/>
<evidence type="ECO:0000313" key="2">
    <source>
        <dbReference type="Proteomes" id="UP000183832"/>
    </source>
</evidence>
<protein>
    <submittedName>
        <fullName evidence="1">CLUMA_CG000425, isoform A</fullName>
    </submittedName>
</protein>
<organism evidence="1 2">
    <name type="scientific">Clunio marinus</name>
    <dbReference type="NCBI Taxonomy" id="568069"/>
    <lineage>
        <taxon>Eukaryota</taxon>
        <taxon>Metazoa</taxon>
        <taxon>Ecdysozoa</taxon>
        <taxon>Arthropoda</taxon>
        <taxon>Hexapoda</taxon>
        <taxon>Insecta</taxon>
        <taxon>Pterygota</taxon>
        <taxon>Neoptera</taxon>
        <taxon>Endopterygota</taxon>
        <taxon>Diptera</taxon>
        <taxon>Nematocera</taxon>
        <taxon>Chironomoidea</taxon>
        <taxon>Chironomidae</taxon>
        <taxon>Clunio</taxon>
    </lineage>
</organism>
<keyword evidence="2" id="KW-1185">Reference proteome</keyword>
<gene>
    <name evidence="1" type="ORF">CLUMA_CG000425</name>
</gene>
<accession>A0A1J1HEJ9</accession>
<dbReference type="AlphaFoldDB" id="A0A1J1HEJ9"/>
<name>A0A1J1HEJ9_9DIPT</name>
<reference evidence="1 2" key="1">
    <citation type="submission" date="2015-04" db="EMBL/GenBank/DDBJ databases">
        <authorList>
            <person name="Syromyatnikov M.Y."/>
            <person name="Popov V.N."/>
        </authorList>
    </citation>
    <scope>NUCLEOTIDE SEQUENCE [LARGE SCALE GENOMIC DNA]</scope>
</reference>
<dbReference type="Proteomes" id="UP000183832">
    <property type="component" value="Unassembled WGS sequence"/>
</dbReference>
<dbReference type="EMBL" id="CVRI01000001">
    <property type="protein sequence ID" value="CRK86421.1"/>
    <property type="molecule type" value="Genomic_DNA"/>
</dbReference>
<sequence>MTNMRSEVKLIFCSHHPITINLHWHFWVLALPAPKSSIQIKFNRGLDVLKQFHLNVDDK</sequence>